<name>G9QPF0_9BACI</name>
<dbReference type="SUPFAM" id="SSF89360">
    <property type="entry name" value="HesB-like domain"/>
    <property type="match status" value="1"/>
</dbReference>
<protein>
    <recommendedName>
        <fullName evidence="1">Core domain-containing protein</fullName>
    </recommendedName>
</protein>
<reference evidence="2 3" key="1">
    <citation type="submission" date="2011-09" db="EMBL/GenBank/DDBJ databases">
        <title>The Genome Sequence of Bacillus smithii 7_3_47FAA.</title>
        <authorList>
            <consortium name="The Broad Institute Genome Sequencing Platform"/>
            <person name="Earl A."/>
            <person name="Ward D."/>
            <person name="Feldgarden M."/>
            <person name="Gevers D."/>
            <person name="Daigneault M."/>
            <person name="Strauss J."/>
            <person name="Allen-Vercoe E."/>
            <person name="Young S.K."/>
            <person name="Zeng Q."/>
            <person name="Gargeya S."/>
            <person name="Fitzgerald M."/>
            <person name="Haas B."/>
            <person name="Abouelleil A."/>
            <person name="Alvarado L."/>
            <person name="Arachchi H.M."/>
            <person name="Berlin A."/>
            <person name="Brown A."/>
            <person name="Chapman S.B."/>
            <person name="Chen Z."/>
            <person name="Dunbar C."/>
            <person name="Freedman E."/>
            <person name="Gearin G."/>
            <person name="Goldberg J."/>
            <person name="Griggs A."/>
            <person name="Gujja S."/>
            <person name="Heiman D."/>
            <person name="Howarth C."/>
            <person name="Larson L."/>
            <person name="Lui A."/>
            <person name="MacDonald P.J.P."/>
            <person name="Montmayeur A."/>
            <person name="Murphy C."/>
            <person name="Neiman D."/>
            <person name="Pearson M."/>
            <person name="Priest M."/>
            <person name="Roberts A."/>
            <person name="Saif S."/>
            <person name="Shea T."/>
            <person name="Shenoy N."/>
            <person name="Sisk P."/>
            <person name="Stolte C."/>
            <person name="Sykes S."/>
            <person name="Wortman J."/>
            <person name="Nusbaum C."/>
            <person name="Birren B."/>
        </authorList>
    </citation>
    <scope>NUCLEOTIDE SEQUENCE [LARGE SCALE GENOMIC DNA]</scope>
    <source>
        <strain evidence="2 3">7_3_47FAA</strain>
    </source>
</reference>
<dbReference type="RefSeq" id="WP_003355237.1">
    <property type="nucleotide sequence ID" value="NZ_JH414764.1"/>
</dbReference>
<feature type="domain" description="Core" evidence="1">
    <location>
        <begin position="1"/>
        <end position="103"/>
    </location>
</feature>
<dbReference type="EMBL" id="ACWF01000155">
    <property type="protein sequence ID" value="EHL73812.1"/>
    <property type="molecule type" value="Genomic_DNA"/>
</dbReference>
<proteinExistence type="predicted"/>
<dbReference type="Gene3D" id="2.60.300.12">
    <property type="entry name" value="HesB-like domain"/>
    <property type="match status" value="1"/>
</dbReference>
<accession>G9QPF0</accession>
<dbReference type="InterPro" id="IPR000361">
    <property type="entry name" value="ATAP_core_dom"/>
</dbReference>
<dbReference type="InterPro" id="IPR035903">
    <property type="entry name" value="HesB-like_dom_sf"/>
</dbReference>
<gene>
    <name evidence="2" type="ORF">HMPREF1015_00167</name>
</gene>
<evidence type="ECO:0000313" key="2">
    <source>
        <dbReference type="EMBL" id="EHL73812.1"/>
    </source>
</evidence>
<keyword evidence="3" id="KW-1185">Reference proteome</keyword>
<dbReference type="PATRIC" id="fig|665952.3.peg.3042"/>
<dbReference type="Pfam" id="PF01521">
    <property type="entry name" value="Fe-S_biosyn"/>
    <property type="match status" value="1"/>
</dbReference>
<dbReference type="Proteomes" id="UP000011747">
    <property type="component" value="Unassembled WGS sequence"/>
</dbReference>
<comment type="caution">
    <text evidence="2">The sequence shown here is derived from an EMBL/GenBank/DDBJ whole genome shotgun (WGS) entry which is preliminary data.</text>
</comment>
<sequence length="109" mass="12345">MNITITEKAAEALKQKMKTPSSYIKLHYDTEGCGCSVDGVPVLWLVDSKNQEDEVVETNKYPILVEKSKKLFFDDCLTLDWNPNGTFQLKSANEILNGWMTLVDKTGRD</sequence>
<evidence type="ECO:0000259" key="1">
    <source>
        <dbReference type="Pfam" id="PF01521"/>
    </source>
</evidence>
<dbReference type="AlphaFoldDB" id="G9QPF0"/>
<dbReference type="HOGENOM" id="CLU_159138_1_0_9"/>
<evidence type="ECO:0000313" key="3">
    <source>
        <dbReference type="Proteomes" id="UP000011747"/>
    </source>
</evidence>
<organism evidence="2 3">
    <name type="scientific">Bacillus smithii 7_3_47FAA</name>
    <dbReference type="NCBI Taxonomy" id="665952"/>
    <lineage>
        <taxon>Bacteria</taxon>
        <taxon>Bacillati</taxon>
        <taxon>Bacillota</taxon>
        <taxon>Bacilli</taxon>
        <taxon>Bacillales</taxon>
        <taxon>Bacillaceae</taxon>
        <taxon>Bacillus</taxon>
    </lineage>
</organism>